<evidence type="ECO:0000313" key="13">
    <source>
        <dbReference type="Proteomes" id="UP000184001"/>
    </source>
</evidence>
<comment type="caution">
    <text evidence="12">The sequence shown here is derived from an EMBL/GenBank/DDBJ whole genome shotgun (WGS) entry which is preliminary data.</text>
</comment>
<proteinExistence type="inferred from homology"/>
<organism evidence="12 13">
    <name type="scientific">Halodesulfovibrio aestuarii</name>
    <dbReference type="NCBI Taxonomy" id="126333"/>
    <lineage>
        <taxon>Bacteria</taxon>
        <taxon>Pseudomonadati</taxon>
        <taxon>Thermodesulfobacteriota</taxon>
        <taxon>Desulfovibrionia</taxon>
        <taxon>Desulfovibrionales</taxon>
        <taxon>Desulfovibrionaceae</taxon>
        <taxon>Halodesulfovibrio</taxon>
    </lineage>
</organism>
<evidence type="ECO:0000259" key="10">
    <source>
        <dbReference type="Pfam" id="PF01729"/>
    </source>
</evidence>
<dbReference type="Pfam" id="PF01729">
    <property type="entry name" value="QRPTase_C"/>
    <property type="match status" value="1"/>
</dbReference>
<dbReference type="EMBL" id="FQZR01000002">
    <property type="protein sequence ID" value="SHI78649.1"/>
    <property type="molecule type" value="Genomic_DNA"/>
</dbReference>
<dbReference type="SUPFAM" id="SSF54675">
    <property type="entry name" value="Nicotinate/Quinolinate PRTase N-terminal domain-like"/>
    <property type="match status" value="1"/>
</dbReference>
<dbReference type="Proteomes" id="UP000184001">
    <property type="component" value="Unassembled WGS sequence"/>
</dbReference>
<dbReference type="Gene3D" id="3.90.1170.20">
    <property type="entry name" value="Quinolinate phosphoribosyl transferase, N-terminal domain"/>
    <property type="match status" value="1"/>
</dbReference>
<evidence type="ECO:0000256" key="9">
    <source>
        <dbReference type="PIRNR" id="PIRNR006250"/>
    </source>
</evidence>
<dbReference type="Pfam" id="PF02749">
    <property type="entry name" value="QRPTase_N"/>
    <property type="match status" value="1"/>
</dbReference>
<evidence type="ECO:0000256" key="1">
    <source>
        <dbReference type="ARBA" id="ARBA00003237"/>
    </source>
</evidence>
<name>A0A8G2C8A7_9BACT</name>
<accession>A0A8G2C8A7</accession>
<dbReference type="AlphaFoldDB" id="A0A8G2C8A7"/>
<dbReference type="GO" id="GO:0005737">
    <property type="term" value="C:cytoplasm"/>
    <property type="evidence" value="ECO:0007669"/>
    <property type="project" value="TreeGrafter"/>
</dbReference>
<evidence type="ECO:0000256" key="3">
    <source>
        <dbReference type="ARBA" id="ARBA00009400"/>
    </source>
</evidence>
<evidence type="ECO:0000313" key="12">
    <source>
        <dbReference type="EMBL" id="SHI78649.1"/>
    </source>
</evidence>
<dbReference type="InterPro" id="IPR022412">
    <property type="entry name" value="Quinolinate_PRibosylTrfase_N"/>
</dbReference>
<dbReference type="InterPro" id="IPR036068">
    <property type="entry name" value="Nicotinate_pribotase-like_C"/>
</dbReference>
<dbReference type="PANTHER" id="PTHR32179:SF3">
    <property type="entry name" value="NICOTINATE-NUCLEOTIDE PYROPHOSPHORYLASE [CARBOXYLATING]"/>
    <property type="match status" value="1"/>
</dbReference>
<sequence>MHTEKFDSFFQGNARIYLNNAIELALEEDGPDLTSEGIFPSGHKLSAKIISKEDTLVVGLPLIPLIMDACADTEWSWSALANEGDFVPDRTVVATIEADASHLLKAERVILNFITHLSGIANLTKLYVDQLASSGTALLDTRKTLPCLRYPEKYAVIMGGGQNHRKDLTEILMLKDNHIDLAGNMTEAVKKLRATYFPCPPIEVECRNMAEVREAVACHADRIMLDNMDIPAIQEALKLIPESIETEVSGGVTLDTIRSIALASDSGPTYISVGRLTHSAPIADFSMLVSE</sequence>
<dbReference type="EC" id="2.4.2.19" evidence="4"/>
<evidence type="ECO:0000256" key="6">
    <source>
        <dbReference type="ARBA" id="ARBA00022676"/>
    </source>
</evidence>
<dbReference type="Gene3D" id="3.20.20.70">
    <property type="entry name" value="Aldolase class I"/>
    <property type="match status" value="1"/>
</dbReference>
<feature type="domain" description="Quinolinate phosphoribosyl transferase N-terminal" evidence="11">
    <location>
        <begin position="32"/>
        <end position="118"/>
    </location>
</feature>
<keyword evidence="5" id="KW-0662">Pyridine nucleotide biosynthesis</keyword>
<dbReference type="NCBIfam" id="TIGR00078">
    <property type="entry name" value="nadC"/>
    <property type="match status" value="1"/>
</dbReference>
<gene>
    <name evidence="12" type="ORF">SAMN05660830_00988</name>
</gene>
<evidence type="ECO:0000256" key="7">
    <source>
        <dbReference type="ARBA" id="ARBA00022679"/>
    </source>
</evidence>
<dbReference type="InterPro" id="IPR027277">
    <property type="entry name" value="NadC/ModD"/>
</dbReference>
<reference evidence="12 13" key="1">
    <citation type="submission" date="2016-11" db="EMBL/GenBank/DDBJ databases">
        <authorList>
            <person name="Varghese N."/>
            <person name="Submissions S."/>
        </authorList>
    </citation>
    <scope>NUCLEOTIDE SEQUENCE [LARGE SCALE GENOMIC DNA]</scope>
    <source>
        <strain evidence="12 13">DSM 17919</strain>
    </source>
</reference>
<dbReference type="InterPro" id="IPR002638">
    <property type="entry name" value="Quinolinate_PRibosylTrfase_C"/>
</dbReference>
<keyword evidence="7 9" id="KW-0808">Transferase</keyword>
<dbReference type="InterPro" id="IPR037128">
    <property type="entry name" value="Quinolinate_PRibosylTase_N_sf"/>
</dbReference>
<dbReference type="PIRSF" id="PIRSF006250">
    <property type="entry name" value="NadC_ModD"/>
    <property type="match status" value="1"/>
</dbReference>
<evidence type="ECO:0000256" key="4">
    <source>
        <dbReference type="ARBA" id="ARBA00011944"/>
    </source>
</evidence>
<dbReference type="SUPFAM" id="SSF51690">
    <property type="entry name" value="Nicotinate/Quinolinate PRTase C-terminal domain-like"/>
    <property type="match status" value="1"/>
</dbReference>
<protein>
    <recommendedName>
        <fullName evidence="4">nicotinate-nucleotide diphosphorylase (carboxylating)</fullName>
        <ecNumber evidence="4">2.4.2.19</ecNumber>
    </recommendedName>
    <alternativeName>
        <fullName evidence="8">Quinolinate phosphoribosyltransferase [decarboxylating]</fullName>
    </alternativeName>
</protein>
<dbReference type="PANTHER" id="PTHR32179">
    <property type="entry name" value="NICOTINATE-NUCLEOTIDE PYROPHOSPHORYLASE [CARBOXYLATING]"/>
    <property type="match status" value="1"/>
</dbReference>
<comment type="function">
    <text evidence="1">Involved in the catabolism of quinolinic acid (QA).</text>
</comment>
<dbReference type="FunFam" id="3.20.20.70:FF:000030">
    <property type="entry name" value="Nicotinate-nucleotide pyrophosphorylase, carboxylating"/>
    <property type="match status" value="1"/>
</dbReference>
<evidence type="ECO:0000259" key="11">
    <source>
        <dbReference type="Pfam" id="PF02749"/>
    </source>
</evidence>
<dbReference type="GO" id="GO:0004514">
    <property type="term" value="F:nicotinate-nucleotide diphosphorylase (carboxylating) activity"/>
    <property type="evidence" value="ECO:0007669"/>
    <property type="project" value="UniProtKB-EC"/>
</dbReference>
<comment type="similarity">
    <text evidence="3 9">Belongs to the NadC/ModD family.</text>
</comment>
<dbReference type="RefSeq" id="WP_020002102.1">
    <property type="nucleotide sequence ID" value="NZ_CP192219.1"/>
</dbReference>
<evidence type="ECO:0000256" key="5">
    <source>
        <dbReference type="ARBA" id="ARBA00022642"/>
    </source>
</evidence>
<keyword evidence="6 9" id="KW-0328">Glycosyltransferase</keyword>
<feature type="domain" description="Quinolinate phosphoribosyl transferase C-terminal" evidence="10">
    <location>
        <begin position="120"/>
        <end position="287"/>
    </location>
</feature>
<dbReference type="InterPro" id="IPR013785">
    <property type="entry name" value="Aldolase_TIM"/>
</dbReference>
<dbReference type="InterPro" id="IPR004393">
    <property type="entry name" value="NadC"/>
</dbReference>
<evidence type="ECO:0000256" key="8">
    <source>
        <dbReference type="ARBA" id="ARBA00033102"/>
    </source>
</evidence>
<dbReference type="GO" id="GO:0034213">
    <property type="term" value="P:quinolinate catabolic process"/>
    <property type="evidence" value="ECO:0007669"/>
    <property type="project" value="TreeGrafter"/>
</dbReference>
<dbReference type="GO" id="GO:0009435">
    <property type="term" value="P:NAD+ biosynthetic process"/>
    <property type="evidence" value="ECO:0007669"/>
    <property type="project" value="UniProtKB-UniPathway"/>
</dbReference>
<dbReference type="CDD" id="cd01572">
    <property type="entry name" value="QPRTase"/>
    <property type="match status" value="1"/>
</dbReference>
<evidence type="ECO:0000256" key="2">
    <source>
        <dbReference type="ARBA" id="ARBA00004893"/>
    </source>
</evidence>
<comment type="pathway">
    <text evidence="2">Cofactor biosynthesis; NAD(+) biosynthesis; nicotinate D-ribonucleotide from quinolinate: step 1/1.</text>
</comment>
<dbReference type="UniPathway" id="UPA00253">
    <property type="reaction ID" value="UER00331"/>
</dbReference>